<sequence>MPQPEIYVLITPPSPHTSPSLLQTHSNSLIIHNKFYSFPSFLVTSARSTNFQIYRSVVAGILGTCLKLKKNSSLVIKGPSRTGKNRCVFGSGLSLEAFGGFEPTGAPSQYPHDWGLFPRLCLQLLASSSGPITLTALQPHKGALYDVFNAISVTNFRAVAKVCELSAVTVDDPLQLVDISRRLQLARITVDSEHPQKHLEPIIVNVKVKSGASITITIMGSDNASVEFRGGLNVFMMKTYGSVVGKHAFPKDVGFVSLLLCVAHEAGRDDETKATLEFGCKISPTKYLVKDVEDLTQPKKELLEARLRVAKKDLEAETVKNQRVLKQAAVRTLTERLAQMK</sequence>
<comment type="caution">
    <text evidence="1">The sequence shown here is derived from an EMBL/GenBank/DDBJ whole genome shotgun (WGS) entry which is preliminary data.</text>
</comment>
<evidence type="ECO:0000313" key="2">
    <source>
        <dbReference type="Proteomes" id="UP001165085"/>
    </source>
</evidence>
<dbReference type="Proteomes" id="UP001165085">
    <property type="component" value="Unassembled WGS sequence"/>
</dbReference>
<dbReference type="EMBL" id="BRXY01000307">
    <property type="protein sequence ID" value="GMH85769.1"/>
    <property type="molecule type" value="Genomic_DNA"/>
</dbReference>
<name>A0A9W7B7R4_9STRA</name>
<protein>
    <submittedName>
        <fullName evidence="1">Uncharacterized protein</fullName>
    </submittedName>
</protein>
<dbReference type="AlphaFoldDB" id="A0A9W7B7R4"/>
<reference evidence="2" key="1">
    <citation type="journal article" date="2023" name="Commun. Biol.">
        <title>Genome analysis of Parmales, the sister group of diatoms, reveals the evolutionary specialization of diatoms from phago-mixotrophs to photoautotrophs.</title>
        <authorList>
            <person name="Ban H."/>
            <person name="Sato S."/>
            <person name="Yoshikawa S."/>
            <person name="Yamada K."/>
            <person name="Nakamura Y."/>
            <person name="Ichinomiya M."/>
            <person name="Sato N."/>
            <person name="Blanc-Mathieu R."/>
            <person name="Endo H."/>
            <person name="Kuwata A."/>
            <person name="Ogata H."/>
        </authorList>
    </citation>
    <scope>NUCLEOTIDE SEQUENCE [LARGE SCALE GENOMIC DNA]</scope>
    <source>
        <strain evidence="2">NIES 3701</strain>
    </source>
</reference>
<accession>A0A9W7B7R4</accession>
<keyword evidence="2" id="KW-1185">Reference proteome</keyword>
<organism evidence="1 2">
    <name type="scientific">Triparma strigata</name>
    <dbReference type="NCBI Taxonomy" id="1606541"/>
    <lineage>
        <taxon>Eukaryota</taxon>
        <taxon>Sar</taxon>
        <taxon>Stramenopiles</taxon>
        <taxon>Ochrophyta</taxon>
        <taxon>Bolidophyceae</taxon>
        <taxon>Parmales</taxon>
        <taxon>Triparmaceae</taxon>
        <taxon>Triparma</taxon>
    </lineage>
</organism>
<proteinExistence type="predicted"/>
<gene>
    <name evidence="1" type="ORF">TrST_g4810</name>
</gene>
<dbReference type="OrthoDB" id="10339148at2759"/>
<evidence type="ECO:0000313" key="1">
    <source>
        <dbReference type="EMBL" id="GMH85769.1"/>
    </source>
</evidence>